<dbReference type="AlphaFoldDB" id="B0DIZ3"/>
<evidence type="ECO:0000313" key="3">
    <source>
        <dbReference type="Proteomes" id="UP000001194"/>
    </source>
</evidence>
<feature type="region of interest" description="Disordered" evidence="1">
    <location>
        <begin position="54"/>
        <end position="110"/>
    </location>
</feature>
<sequence length="110" mass="12761">MKQSGLDDVDLVGDDCVTKQSEDPWSDAVFALGVKFQGLRRGWVSRPPQIRRLLRKDCRHRRHRRDHRPQLRHHRRPTTGVPRQSYPYKHLSLTPLKLSDLPPAAGPQRG</sequence>
<dbReference type="InParanoid" id="B0DIZ3"/>
<evidence type="ECO:0000313" key="2">
    <source>
        <dbReference type="EMBL" id="EDR05429.1"/>
    </source>
</evidence>
<dbReference type="OrthoDB" id="1875589at2759"/>
<gene>
    <name evidence="2" type="ORF">LACBIDRAFT_303123</name>
</gene>
<reference evidence="2 3" key="1">
    <citation type="journal article" date="2008" name="Nature">
        <title>The genome of Laccaria bicolor provides insights into mycorrhizal symbiosis.</title>
        <authorList>
            <person name="Martin F."/>
            <person name="Aerts A."/>
            <person name="Ahren D."/>
            <person name="Brun A."/>
            <person name="Danchin E.G.J."/>
            <person name="Duchaussoy F."/>
            <person name="Gibon J."/>
            <person name="Kohler A."/>
            <person name="Lindquist E."/>
            <person name="Pereda V."/>
            <person name="Salamov A."/>
            <person name="Shapiro H.J."/>
            <person name="Wuyts J."/>
            <person name="Blaudez D."/>
            <person name="Buee M."/>
            <person name="Brokstein P."/>
            <person name="Canbaeck B."/>
            <person name="Cohen D."/>
            <person name="Courty P.E."/>
            <person name="Coutinho P.M."/>
            <person name="Delaruelle C."/>
            <person name="Detter J.C."/>
            <person name="Deveau A."/>
            <person name="DiFazio S."/>
            <person name="Duplessis S."/>
            <person name="Fraissinet-Tachet L."/>
            <person name="Lucic E."/>
            <person name="Frey-Klett P."/>
            <person name="Fourrey C."/>
            <person name="Feussner I."/>
            <person name="Gay G."/>
            <person name="Grimwood J."/>
            <person name="Hoegger P.J."/>
            <person name="Jain P."/>
            <person name="Kilaru S."/>
            <person name="Labbe J."/>
            <person name="Lin Y.C."/>
            <person name="Legue V."/>
            <person name="Le Tacon F."/>
            <person name="Marmeisse R."/>
            <person name="Melayah D."/>
            <person name="Montanini B."/>
            <person name="Muratet M."/>
            <person name="Nehls U."/>
            <person name="Niculita-Hirzel H."/>
            <person name="Oudot-Le Secq M.P."/>
            <person name="Peter M."/>
            <person name="Quesneville H."/>
            <person name="Rajashekar B."/>
            <person name="Reich M."/>
            <person name="Rouhier N."/>
            <person name="Schmutz J."/>
            <person name="Yin T."/>
            <person name="Chalot M."/>
            <person name="Henrissat B."/>
            <person name="Kuees U."/>
            <person name="Lucas S."/>
            <person name="Van de Peer Y."/>
            <person name="Podila G.K."/>
            <person name="Polle A."/>
            <person name="Pukkila P.J."/>
            <person name="Richardson P.M."/>
            <person name="Rouze P."/>
            <person name="Sanders I.R."/>
            <person name="Stajich J.E."/>
            <person name="Tunlid A."/>
            <person name="Tuskan G."/>
            <person name="Grigoriev I.V."/>
        </authorList>
    </citation>
    <scope>NUCLEOTIDE SEQUENCE [LARGE SCALE GENOMIC DNA]</scope>
    <source>
        <strain evidence="3">S238N-H82 / ATCC MYA-4686</strain>
    </source>
</reference>
<organism evidence="3">
    <name type="scientific">Laccaria bicolor (strain S238N-H82 / ATCC MYA-4686)</name>
    <name type="common">Bicoloured deceiver</name>
    <name type="synonym">Laccaria laccata var. bicolor</name>
    <dbReference type="NCBI Taxonomy" id="486041"/>
    <lineage>
        <taxon>Eukaryota</taxon>
        <taxon>Fungi</taxon>
        <taxon>Dikarya</taxon>
        <taxon>Basidiomycota</taxon>
        <taxon>Agaricomycotina</taxon>
        <taxon>Agaricomycetes</taxon>
        <taxon>Agaricomycetidae</taxon>
        <taxon>Agaricales</taxon>
        <taxon>Agaricineae</taxon>
        <taxon>Hydnangiaceae</taxon>
        <taxon>Laccaria</taxon>
    </lineage>
</organism>
<feature type="compositionally biased region" description="Basic residues" evidence="1">
    <location>
        <begin position="54"/>
        <end position="77"/>
    </location>
</feature>
<evidence type="ECO:0000256" key="1">
    <source>
        <dbReference type="SAM" id="MobiDB-lite"/>
    </source>
</evidence>
<name>B0DIZ3_LACBS</name>
<dbReference type="RefSeq" id="XP_001883987.1">
    <property type="nucleotide sequence ID" value="XM_001883952.1"/>
</dbReference>
<dbReference type="GeneID" id="6079492"/>
<accession>B0DIZ3</accession>
<dbReference type="KEGG" id="lbc:LACBIDRAFT_303123"/>
<dbReference type="HOGENOM" id="CLU_2171514_0_0_1"/>
<dbReference type="EMBL" id="DS547113">
    <property type="protein sequence ID" value="EDR05429.1"/>
    <property type="molecule type" value="Genomic_DNA"/>
</dbReference>
<protein>
    <submittedName>
        <fullName evidence="2">Predicted protein</fullName>
    </submittedName>
</protein>
<keyword evidence="3" id="KW-1185">Reference proteome</keyword>
<proteinExistence type="predicted"/>
<dbReference type="Proteomes" id="UP000001194">
    <property type="component" value="Unassembled WGS sequence"/>
</dbReference>